<feature type="region of interest" description="Disordered" evidence="1">
    <location>
        <begin position="585"/>
        <end position="606"/>
    </location>
</feature>
<evidence type="ECO:0000256" key="1">
    <source>
        <dbReference type="SAM" id="MobiDB-lite"/>
    </source>
</evidence>
<evidence type="ECO:0000313" key="2">
    <source>
        <dbReference type="EMBL" id="MBC8560174.1"/>
    </source>
</evidence>
<dbReference type="RefSeq" id="WP_249295165.1">
    <property type="nucleotide sequence ID" value="NZ_JACRSV010000002.1"/>
</dbReference>
<dbReference type="NCBIfam" id="TIGR01863">
    <property type="entry name" value="cas_Csd1"/>
    <property type="match status" value="1"/>
</dbReference>
<feature type="compositionally biased region" description="Basic and acidic residues" evidence="1">
    <location>
        <begin position="588"/>
        <end position="598"/>
    </location>
</feature>
<proteinExistence type="predicted"/>
<sequence>MILEALCSYYETLLRRGEAARPGWSPAKVGFILILSPQGELRDVLPLRDDGGRVPVMLVPEQAKRSSGFKPNFLCDGSAYLLGLDSKGNPKRAIGCFASSKAFHEELLGGLPNPCAKAVCAFFGRWEPEKAPENPVLAPYLSEILKGGNLLFRVGGKFVHKDEEIAARWDERYREPHADAVVGRCLVTGEKGPIARTHPSVKGVRGTQQTGASLVSFNGDSFESYGKKQSFNAPISRRAAFAYTTALNRLIADREYVQHMGDATVVYWAETGERAYSDLFAGVTGGKEIFVRQGEGAAGPEEKIPFTEAILKRAMSELARGRPYDLNGVVLLPGTRFFVLGLSPSAARVSVRFFYQDSFGHFMKNIWDHYVRLQIERPVFIERELVSVGRLLYETVNKKSAKKEAQPNLTEGVMAAVLNGGAYPRALYSAVLLRIRAEGELPYAKAAVIKAFLLKNSSNKAIKEAVGTVKLNEDSNYLPYVLGRLFSLLENIQQAALPGVITTVKDRYFIAAATTPLSVFPKLLQLQNSHMKVLEREKPGLAVGLKKQLGDLTGRMEENFPRIMTQEEQGAFYIGYYHQTQKRYAGKTTEKAEEEKQNGKANQKPV</sequence>
<dbReference type="EMBL" id="JACRSV010000002">
    <property type="protein sequence ID" value="MBC8560174.1"/>
    <property type="molecule type" value="Genomic_DNA"/>
</dbReference>
<organism evidence="2 3">
    <name type="scientific">Fumia xinanensis</name>
    <dbReference type="NCBI Taxonomy" id="2763659"/>
    <lineage>
        <taxon>Bacteria</taxon>
        <taxon>Bacillati</taxon>
        <taxon>Bacillota</taxon>
        <taxon>Clostridia</taxon>
        <taxon>Eubacteriales</taxon>
        <taxon>Oscillospiraceae</taxon>
        <taxon>Fumia</taxon>
    </lineage>
</organism>
<protein>
    <submittedName>
        <fullName evidence="2">Type I-C CRISPR-associated protein Cas8c/Csd1</fullName>
    </submittedName>
</protein>
<dbReference type="Proteomes" id="UP000610760">
    <property type="component" value="Unassembled WGS sequence"/>
</dbReference>
<dbReference type="InterPro" id="IPR010144">
    <property type="entry name" value="CRISPR-assoc_prot_Csd1-typ"/>
</dbReference>
<dbReference type="AlphaFoldDB" id="A0A926I7Q2"/>
<dbReference type="Pfam" id="PF09709">
    <property type="entry name" value="Cas_Csd1"/>
    <property type="match status" value="1"/>
</dbReference>
<gene>
    <name evidence="2" type="primary">cas8c</name>
    <name evidence="2" type="ORF">H8710_08855</name>
</gene>
<accession>A0A926I7Q2</accession>
<comment type="caution">
    <text evidence="2">The sequence shown here is derived from an EMBL/GenBank/DDBJ whole genome shotgun (WGS) entry which is preliminary data.</text>
</comment>
<name>A0A926I7Q2_9FIRM</name>
<dbReference type="CDD" id="cd09757">
    <property type="entry name" value="Cas8c_I-C"/>
    <property type="match status" value="1"/>
</dbReference>
<evidence type="ECO:0000313" key="3">
    <source>
        <dbReference type="Proteomes" id="UP000610760"/>
    </source>
</evidence>
<keyword evidence="3" id="KW-1185">Reference proteome</keyword>
<reference evidence="2" key="1">
    <citation type="submission" date="2020-08" db="EMBL/GenBank/DDBJ databases">
        <title>Genome public.</title>
        <authorList>
            <person name="Liu C."/>
            <person name="Sun Q."/>
        </authorList>
    </citation>
    <scope>NUCLEOTIDE SEQUENCE</scope>
    <source>
        <strain evidence="2">NSJ-33</strain>
    </source>
</reference>